<dbReference type="SUPFAM" id="SSF46785">
    <property type="entry name" value="Winged helix' DNA-binding domain"/>
    <property type="match status" value="1"/>
</dbReference>
<keyword evidence="3" id="KW-1185">Reference proteome</keyword>
<proteinExistence type="predicted"/>
<dbReference type="Proteomes" id="UP000694480">
    <property type="component" value="Unassembled WGS sequence"/>
</dbReference>
<dbReference type="InterPro" id="IPR000944">
    <property type="entry name" value="Tscrpt_reg_Rrf2"/>
</dbReference>
<gene>
    <name evidence="2" type="ORF">IC612_00705</name>
</gene>
<name>A0A931E5Y0_9FLAO</name>
<dbReference type="RefSeq" id="WP_194738245.1">
    <property type="nucleotide sequence ID" value="NZ_JADKYY010000001.1"/>
</dbReference>
<reference evidence="2" key="1">
    <citation type="submission" date="2020-11" db="EMBL/GenBank/DDBJ databases">
        <title>Genome seq and assembly of Planobacterium sp.</title>
        <authorList>
            <person name="Chhetri G."/>
        </authorList>
    </citation>
    <scope>NUCLEOTIDE SEQUENCE</scope>
    <source>
        <strain evidence="2">GCR5</strain>
    </source>
</reference>
<dbReference type="Gene3D" id="1.10.10.10">
    <property type="entry name" value="Winged helix-like DNA-binding domain superfamily/Winged helix DNA-binding domain"/>
    <property type="match status" value="1"/>
</dbReference>
<accession>A0A931E5Y0</accession>
<comment type="caution">
    <text evidence="2">The sequence shown here is derived from an EMBL/GenBank/DDBJ whole genome shotgun (WGS) entry which is preliminary data.</text>
</comment>
<dbReference type="NCBIfam" id="TIGR00738">
    <property type="entry name" value="rrf2_super"/>
    <property type="match status" value="1"/>
</dbReference>
<dbReference type="InterPro" id="IPR036388">
    <property type="entry name" value="WH-like_DNA-bd_sf"/>
</dbReference>
<keyword evidence="1" id="KW-0238">DNA-binding</keyword>
<dbReference type="PANTHER" id="PTHR33221">
    <property type="entry name" value="WINGED HELIX-TURN-HELIX TRANSCRIPTIONAL REGULATOR, RRF2 FAMILY"/>
    <property type="match status" value="1"/>
</dbReference>
<organism evidence="2 3">
    <name type="scientific">Planobacterium oryzisoli</name>
    <dbReference type="NCBI Taxonomy" id="2771435"/>
    <lineage>
        <taxon>Bacteria</taxon>
        <taxon>Pseudomonadati</taxon>
        <taxon>Bacteroidota</taxon>
        <taxon>Flavobacteriia</taxon>
        <taxon>Flavobacteriales</taxon>
        <taxon>Weeksellaceae</taxon>
        <taxon>Chryseobacterium group</taxon>
        <taxon>Chryseobacterium</taxon>
    </lineage>
</organism>
<dbReference type="PROSITE" id="PS51197">
    <property type="entry name" value="HTH_RRF2_2"/>
    <property type="match status" value="1"/>
</dbReference>
<dbReference type="GO" id="GO:0003700">
    <property type="term" value="F:DNA-binding transcription factor activity"/>
    <property type="evidence" value="ECO:0007669"/>
    <property type="project" value="TreeGrafter"/>
</dbReference>
<evidence type="ECO:0000313" key="3">
    <source>
        <dbReference type="Proteomes" id="UP000694480"/>
    </source>
</evidence>
<dbReference type="InterPro" id="IPR036390">
    <property type="entry name" value="WH_DNA-bd_sf"/>
</dbReference>
<protein>
    <submittedName>
        <fullName evidence="2">Rrf2 family transcriptional regulator</fullName>
    </submittedName>
</protein>
<dbReference type="GO" id="GO:0003677">
    <property type="term" value="F:DNA binding"/>
    <property type="evidence" value="ECO:0007669"/>
    <property type="project" value="UniProtKB-KW"/>
</dbReference>
<sequence>MLSKKSQYAFRALAYLIREERNGPVLISKISLSQNIPLKFLENILLELKKADILCSKKGKGGGYFFKQRPEEVSLAQIIRLVNGPIALLPCVSLNFHQTCINCTPTHCGLHETMIEVRDATLSILEKKTLADLVATSA</sequence>
<dbReference type="EMBL" id="JADKYY010000001">
    <property type="protein sequence ID" value="MBF5026316.1"/>
    <property type="molecule type" value="Genomic_DNA"/>
</dbReference>
<evidence type="ECO:0000313" key="2">
    <source>
        <dbReference type="EMBL" id="MBF5026316.1"/>
    </source>
</evidence>
<evidence type="ECO:0000256" key="1">
    <source>
        <dbReference type="ARBA" id="ARBA00023125"/>
    </source>
</evidence>
<dbReference type="PANTHER" id="PTHR33221:SF5">
    <property type="entry name" value="HTH-TYPE TRANSCRIPTIONAL REGULATOR ISCR"/>
    <property type="match status" value="1"/>
</dbReference>
<dbReference type="GO" id="GO:0005829">
    <property type="term" value="C:cytosol"/>
    <property type="evidence" value="ECO:0007669"/>
    <property type="project" value="TreeGrafter"/>
</dbReference>
<dbReference type="AlphaFoldDB" id="A0A931E5Y0"/>
<dbReference type="Pfam" id="PF02082">
    <property type="entry name" value="Rrf2"/>
    <property type="match status" value="1"/>
</dbReference>